<protein>
    <submittedName>
        <fullName evidence="1">Uncharacterized protein</fullName>
    </submittedName>
</protein>
<organism evidence="1">
    <name type="scientific">uncultured Desulfovibrio sp</name>
    <dbReference type="NCBI Taxonomy" id="167968"/>
    <lineage>
        <taxon>Bacteria</taxon>
        <taxon>Pseudomonadati</taxon>
        <taxon>Thermodesulfobacteriota</taxon>
        <taxon>Desulfovibrionia</taxon>
        <taxon>Desulfovibrionales</taxon>
        <taxon>Desulfovibrionaceae</taxon>
        <taxon>Desulfovibrio</taxon>
        <taxon>environmental samples</taxon>
    </lineage>
</organism>
<sequence length="121" mass="13238">MRGNMQALRSTACPEGIPHDFAASYAPLPLPPRADKALQKRNCLRMGAAVGASSRNRTNRPPVRHYYDAASPWAKGSHCCSKKRQVLPCKKEPRQGRGSVRKNLLPCPGGAKSFQAKLELT</sequence>
<dbReference type="EMBL" id="FLUP01000001">
    <property type="protein sequence ID" value="SBV92726.1"/>
    <property type="molecule type" value="Genomic_DNA"/>
</dbReference>
<gene>
    <name evidence="1" type="ORF">KM92DES2_10306</name>
</gene>
<proteinExistence type="predicted"/>
<name>A0A212IZU3_9BACT</name>
<dbReference type="AlphaFoldDB" id="A0A212IZU3"/>
<reference evidence="1" key="1">
    <citation type="submission" date="2016-04" db="EMBL/GenBank/DDBJ databases">
        <authorList>
            <person name="Evans L.H."/>
            <person name="Alamgir A."/>
            <person name="Owens N."/>
            <person name="Weber N.D."/>
            <person name="Virtaneva K."/>
            <person name="Barbian K."/>
            <person name="Babar A."/>
            <person name="Rosenke K."/>
        </authorList>
    </citation>
    <scope>NUCLEOTIDE SEQUENCE</scope>
    <source>
        <strain evidence="1">92-2</strain>
    </source>
</reference>
<evidence type="ECO:0000313" key="1">
    <source>
        <dbReference type="EMBL" id="SBV92726.1"/>
    </source>
</evidence>
<accession>A0A212IZU3</accession>